<dbReference type="Gene3D" id="3.90.176.10">
    <property type="entry name" value="Toxin ADP-ribosyltransferase, Chain A, domain 1"/>
    <property type="match status" value="1"/>
</dbReference>
<dbReference type="PANTHER" id="PTHR45641:SF1">
    <property type="entry name" value="AAA+ ATPASE DOMAIN-CONTAINING PROTEIN"/>
    <property type="match status" value="1"/>
</dbReference>
<keyword evidence="4" id="KW-0548">Nucleotidyltransferase</keyword>
<gene>
    <name evidence="12" type="ORF">GPM918_LOCUS24971</name>
    <name evidence="11" type="ORF">OVA965_LOCUS15560</name>
    <name evidence="14" type="ORF">SRO942_LOCUS24975</name>
    <name evidence="13" type="ORF">TMI583_LOCUS15568</name>
</gene>
<dbReference type="OrthoDB" id="626167at2759"/>
<evidence type="ECO:0000313" key="12">
    <source>
        <dbReference type="EMBL" id="CAF1226835.1"/>
    </source>
</evidence>
<evidence type="ECO:0000313" key="14">
    <source>
        <dbReference type="EMBL" id="CAF3989772.1"/>
    </source>
</evidence>
<feature type="repeat" description="TPR" evidence="8">
    <location>
        <begin position="530"/>
        <end position="563"/>
    </location>
</feature>
<comment type="catalytic activity">
    <reaction evidence="7 9">
        <text>L-arginyl-[protein] + NAD(+) = N(omega)-(ADP-D-ribosyl)-L-arginyl-[protein] + nicotinamide + H(+)</text>
        <dbReference type="Rhea" id="RHEA:19149"/>
        <dbReference type="Rhea" id="RHEA-COMP:10532"/>
        <dbReference type="Rhea" id="RHEA-COMP:15087"/>
        <dbReference type="ChEBI" id="CHEBI:15378"/>
        <dbReference type="ChEBI" id="CHEBI:17154"/>
        <dbReference type="ChEBI" id="CHEBI:29965"/>
        <dbReference type="ChEBI" id="CHEBI:57540"/>
        <dbReference type="ChEBI" id="CHEBI:142554"/>
        <dbReference type="EC" id="2.4.2.31"/>
    </reaction>
</comment>
<dbReference type="Proteomes" id="UP000663829">
    <property type="component" value="Unassembled WGS sequence"/>
</dbReference>
<dbReference type="PANTHER" id="PTHR45641">
    <property type="entry name" value="TETRATRICOPEPTIDE REPEAT PROTEIN (AFU_ORTHOLOGUE AFUA_6G03870)"/>
    <property type="match status" value="1"/>
</dbReference>
<dbReference type="Gene3D" id="1.25.40.10">
    <property type="entry name" value="Tetratricopeptide repeat domain"/>
    <property type="match status" value="1"/>
</dbReference>
<dbReference type="InterPro" id="IPR000768">
    <property type="entry name" value="ART"/>
</dbReference>
<evidence type="ECO:0000313" key="11">
    <source>
        <dbReference type="EMBL" id="CAF1022190.1"/>
    </source>
</evidence>
<comment type="similarity">
    <text evidence="1 9">Belongs to the Arg-specific ADP-ribosyltransferase family.</text>
</comment>
<name>A0A814YB08_9BILA</name>
<dbReference type="EC" id="2.4.2.31" evidence="9"/>
<dbReference type="PROSITE" id="PS51996">
    <property type="entry name" value="TR_MART"/>
    <property type="match status" value="1"/>
</dbReference>
<evidence type="ECO:0000313" key="15">
    <source>
        <dbReference type="Proteomes" id="UP000663829"/>
    </source>
</evidence>
<dbReference type="PROSITE" id="PS50005">
    <property type="entry name" value="TPR"/>
    <property type="match status" value="3"/>
</dbReference>
<dbReference type="SMART" id="SM00028">
    <property type="entry name" value="TPR"/>
    <property type="match status" value="4"/>
</dbReference>
<dbReference type="EMBL" id="CAJNOK010007028">
    <property type="protein sequence ID" value="CAF1022190.1"/>
    <property type="molecule type" value="Genomic_DNA"/>
</dbReference>
<evidence type="ECO:0000256" key="2">
    <source>
        <dbReference type="ARBA" id="ARBA00022676"/>
    </source>
</evidence>
<evidence type="ECO:0000256" key="10">
    <source>
        <dbReference type="SAM" id="Coils"/>
    </source>
</evidence>
<dbReference type="GO" id="GO:0106274">
    <property type="term" value="F:NAD+-protein-arginine ADP-ribosyltransferase activity"/>
    <property type="evidence" value="ECO:0007669"/>
    <property type="project" value="UniProtKB-EC"/>
</dbReference>
<dbReference type="AlphaFoldDB" id="A0A814YB08"/>
<dbReference type="SUPFAM" id="SSF48452">
    <property type="entry name" value="TPR-like"/>
    <property type="match status" value="1"/>
</dbReference>
<keyword evidence="3 9" id="KW-0808">Transferase</keyword>
<dbReference type="Pfam" id="PF13424">
    <property type="entry name" value="TPR_12"/>
    <property type="match status" value="2"/>
</dbReference>
<dbReference type="EMBL" id="CAJOBA010007038">
    <property type="protein sequence ID" value="CAF3790774.1"/>
    <property type="molecule type" value="Genomic_DNA"/>
</dbReference>
<evidence type="ECO:0000256" key="1">
    <source>
        <dbReference type="ARBA" id="ARBA00009558"/>
    </source>
</evidence>
<evidence type="ECO:0000256" key="3">
    <source>
        <dbReference type="ARBA" id="ARBA00022679"/>
    </source>
</evidence>
<evidence type="ECO:0000256" key="7">
    <source>
        <dbReference type="ARBA" id="ARBA00047597"/>
    </source>
</evidence>
<dbReference type="Proteomes" id="UP000681722">
    <property type="component" value="Unassembled WGS sequence"/>
</dbReference>
<protein>
    <recommendedName>
        <fullName evidence="9">NAD(P)(+)--arginine ADP-ribosyltransferase</fullName>
        <ecNumber evidence="9">2.4.2.31</ecNumber>
    </recommendedName>
    <alternativeName>
        <fullName evidence="9">Mono(ADP-ribosyl)transferase</fullName>
    </alternativeName>
</protein>
<evidence type="ECO:0000256" key="9">
    <source>
        <dbReference type="RuleBase" id="RU361228"/>
    </source>
</evidence>
<dbReference type="Pfam" id="PF01129">
    <property type="entry name" value="ART"/>
    <property type="match status" value="1"/>
</dbReference>
<feature type="coiled-coil region" evidence="10">
    <location>
        <begin position="176"/>
        <end position="203"/>
    </location>
</feature>
<dbReference type="Pfam" id="PF13176">
    <property type="entry name" value="TPR_7"/>
    <property type="match status" value="1"/>
</dbReference>
<dbReference type="InterPro" id="IPR011990">
    <property type="entry name" value="TPR-like_helical_dom_sf"/>
</dbReference>
<evidence type="ECO:0000256" key="6">
    <source>
        <dbReference type="ARBA" id="ARBA00022803"/>
    </source>
</evidence>
<keyword evidence="6 8" id="KW-0802">TPR repeat</keyword>
<comment type="caution">
    <text evidence="12">The sequence shown here is derived from an EMBL/GenBank/DDBJ whole genome shotgun (WGS) entry which is preliminary data.</text>
</comment>
<keyword evidence="15" id="KW-1185">Reference proteome</keyword>
<dbReference type="EMBL" id="CAJNOQ010009511">
    <property type="protein sequence ID" value="CAF1226835.1"/>
    <property type="molecule type" value="Genomic_DNA"/>
</dbReference>
<evidence type="ECO:0000256" key="5">
    <source>
        <dbReference type="ARBA" id="ARBA00022737"/>
    </source>
</evidence>
<dbReference type="InterPro" id="IPR019734">
    <property type="entry name" value="TPR_rpt"/>
</dbReference>
<reference evidence="12" key="1">
    <citation type="submission" date="2021-02" db="EMBL/GenBank/DDBJ databases">
        <authorList>
            <person name="Nowell W R."/>
        </authorList>
    </citation>
    <scope>NUCLEOTIDE SEQUENCE</scope>
</reference>
<keyword evidence="5" id="KW-0677">Repeat</keyword>
<keyword evidence="9" id="KW-0521">NADP</keyword>
<evidence type="ECO:0000313" key="13">
    <source>
        <dbReference type="EMBL" id="CAF3790774.1"/>
    </source>
</evidence>
<dbReference type="Proteomes" id="UP000682733">
    <property type="component" value="Unassembled WGS sequence"/>
</dbReference>
<dbReference type="SUPFAM" id="SSF56399">
    <property type="entry name" value="ADP-ribosylation"/>
    <property type="match status" value="1"/>
</dbReference>
<keyword evidence="10" id="KW-0175">Coiled coil</keyword>
<evidence type="ECO:0000256" key="8">
    <source>
        <dbReference type="PROSITE-ProRule" id="PRU00339"/>
    </source>
</evidence>
<dbReference type="Proteomes" id="UP000677228">
    <property type="component" value="Unassembled WGS sequence"/>
</dbReference>
<evidence type="ECO:0000256" key="4">
    <source>
        <dbReference type="ARBA" id="ARBA00022695"/>
    </source>
</evidence>
<accession>A0A814YB08</accession>
<feature type="repeat" description="TPR" evidence="8">
    <location>
        <begin position="408"/>
        <end position="441"/>
    </location>
</feature>
<dbReference type="EMBL" id="CAJOBC010009515">
    <property type="protein sequence ID" value="CAF3989772.1"/>
    <property type="molecule type" value="Genomic_DNA"/>
</dbReference>
<feature type="repeat" description="TPR" evidence="8">
    <location>
        <begin position="446"/>
        <end position="479"/>
    </location>
</feature>
<sequence length="759" mass="86804">MTSKSPSVSENLANEVVPPLVRSDKRNLESNMIVWLDARINTADGNVEAKRLVRRAINYLETFEHGNECIDYVRNSKTEKIFFIVSGELGEKFVPILHNNQQIQAIYVFCSKKEKHKQWAKQYQKIRAVYDDINKIYDALKDDVSTPSSNELPISVMSSSSSGTSNNKQEASFMYFQLLIEILLQMKEKNEDAKKEMVDECRRQYAGNDAELAIIDEFDQKYSSSTAIWWYTRDTFLYRMLNKALRVQDLDILFKLRFFIKDLHLQIQQLHSEGIKTGMLDVYRGQAMSKEEFIKVTKNAGGFLSMNSFLSTSTNRKVSASFAQQSVGHPDYEAVLFEMTIDMLKCPIPFHAVENMSYYKMESEVLFSMGTVFRIESVKKGTGGIWNVALIINGDGDDELRLLKDQMKRELGGLGLIYDERGNNDQALRYYEKALTYLPEDSALYAVTYGNIGIGYKKQGNLEQALIHLNKCLAIQQKTLSPADRVLGSTYNNIAAVYDDKKDYEQALDNYCKCLEIFKIALPSNHPLVGATYNNIGFVHDNQGNYTEALKYYEKTLDIQSRSLPPLHPSFMSTHNNIGWVQQLPTMPPYQEDTYIKTTVITLPVNGQHYLGGFEILPINKVRAFDPENPSYTKVLEENGLMNYFSAIMRSSKLAARKLKSYYSYDKFQLVFELSIKVSKNDYRDIEETQIMSNIITGVKPISDEALQALNALKILELDTTTIQKFVTDSTVRNQDEHVLHCCIPVSVQFEFITEKANH</sequence>
<organism evidence="12 15">
    <name type="scientific">Didymodactylos carnosus</name>
    <dbReference type="NCBI Taxonomy" id="1234261"/>
    <lineage>
        <taxon>Eukaryota</taxon>
        <taxon>Metazoa</taxon>
        <taxon>Spiralia</taxon>
        <taxon>Gnathifera</taxon>
        <taxon>Rotifera</taxon>
        <taxon>Eurotatoria</taxon>
        <taxon>Bdelloidea</taxon>
        <taxon>Philodinida</taxon>
        <taxon>Philodinidae</taxon>
        <taxon>Didymodactylos</taxon>
    </lineage>
</organism>
<keyword evidence="9" id="KW-0520">NAD</keyword>
<keyword evidence="2 9" id="KW-0328">Glycosyltransferase</keyword>
<dbReference type="GO" id="GO:0016779">
    <property type="term" value="F:nucleotidyltransferase activity"/>
    <property type="evidence" value="ECO:0007669"/>
    <property type="project" value="UniProtKB-KW"/>
</dbReference>
<proteinExistence type="inferred from homology"/>